<dbReference type="Proteomes" id="UP000274731">
    <property type="component" value="Segment"/>
</dbReference>
<evidence type="ECO:0000313" key="1">
    <source>
        <dbReference type="EMBL" id="ATW62713.1"/>
    </source>
</evidence>
<protein>
    <submittedName>
        <fullName evidence="1">Uncharacterized protein</fullName>
    </submittedName>
</protein>
<dbReference type="EMBL" id="MG450654">
    <property type="protein sequence ID" value="ATW62713.1"/>
    <property type="molecule type" value="Genomic_DNA"/>
</dbReference>
<evidence type="ECO:0000313" key="2">
    <source>
        <dbReference type="Proteomes" id="UP000274731"/>
    </source>
</evidence>
<accession>A0A3G1L3F1</accession>
<sequence length="105" mass="11753">MSISGMFKVMSMAGNYDIRKVDRTTLPNGVEVSTCYTNDYGYETALLNTKGDVFPVERYGYDLNDSVHAGHDRWVEFARDGIGKTVNYLGSENDYLDSDGTFILS</sequence>
<proteinExistence type="predicted"/>
<name>A0A3G1L3F1_9CAUD</name>
<keyword evidence="2" id="KW-1185">Reference proteome</keyword>
<gene>
    <name evidence="1" type="ORF">SCBWM1_gp29</name>
</gene>
<organism evidence="1 2">
    <name type="scientific">Synechococcus phage S-CBWM1</name>
    <dbReference type="NCBI Taxonomy" id="2053653"/>
    <lineage>
        <taxon>Viruses</taxon>
        <taxon>Duplodnaviria</taxon>
        <taxon>Heunggongvirae</taxon>
        <taxon>Uroviricota</taxon>
        <taxon>Caudoviricetes</taxon>
        <taxon>Aokuangvirus</taxon>
        <taxon>Aokuangvirus SCBWM1</taxon>
    </lineage>
</organism>
<reference evidence="1 2" key="1">
    <citation type="journal article" date="2018" name="Environ. Microbiol.">
        <title>Novel phage-host interactions and evolution as revealed by a cyanomyovirus isolated from an estuarine environment.</title>
        <authorList>
            <person name="Xu Y."/>
            <person name="Zhang R."/>
            <person name="Wang N."/>
            <person name="Cai L."/>
            <person name="Tong Y."/>
            <person name="Sun Q."/>
            <person name="Chen F."/>
            <person name="Jiao N."/>
        </authorList>
    </citation>
    <scope>NUCLEOTIDE SEQUENCE [LARGE SCALE GENOMIC DNA]</scope>
</reference>